<dbReference type="Gene3D" id="2.30.110.10">
    <property type="entry name" value="Electron Transport, Fmn-binding Protein, Chain A"/>
    <property type="match status" value="1"/>
</dbReference>
<dbReference type="EMBL" id="SUNH01000018">
    <property type="protein sequence ID" value="TJZ83088.1"/>
    <property type="molecule type" value="Genomic_DNA"/>
</dbReference>
<reference evidence="2 3" key="1">
    <citation type="submission" date="2019-04" db="EMBL/GenBank/DDBJ databases">
        <authorList>
            <person name="Li J."/>
        </authorList>
    </citation>
    <scope>NUCLEOTIDE SEQUENCE [LARGE SCALE GENOMIC DNA]</scope>
    <source>
        <strain evidence="2 3">CCTCC AB2016182</strain>
    </source>
</reference>
<feature type="domain" description="General stress protein FMN-binding split barrel" evidence="1">
    <location>
        <begin position="3"/>
        <end position="148"/>
    </location>
</feature>
<comment type="caution">
    <text evidence="2">The sequence shown here is derived from an EMBL/GenBank/DDBJ whole genome shotgun (WGS) entry which is preliminary data.</text>
</comment>
<gene>
    <name evidence="2" type="ORF">FA740_13510</name>
</gene>
<dbReference type="PANTHER" id="PTHR34818">
    <property type="entry name" value="PROTEIN BLI-3"/>
    <property type="match status" value="1"/>
</dbReference>
<evidence type="ECO:0000313" key="2">
    <source>
        <dbReference type="EMBL" id="TJZ83088.1"/>
    </source>
</evidence>
<dbReference type="InterPro" id="IPR038725">
    <property type="entry name" value="YdaG_split_barrel_FMN-bd"/>
</dbReference>
<dbReference type="RefSeq" id="WP_136857302.1">
    <property type="nucleotide sequence ID" value="NZ_JBKBLO010000007.1"/>
</dbReference>
<proteinExistence type="predicted"/>
<dbReference type="Pfam" id="PF16242">
    <property type="entry name" value="Pyrid_ox_like"/>
    <property type="match status" value="1"/>
</dbReference>
<evidence type="ECO:0000313" key="3">
    <source>
        <dbReference type="Proteomes" id="UP000306223"/>
    </source>
</evidence>
<evidence type="ECO:0000259" key="1">
    <source>
        <dbReference type="Pfam" id="PF16242"/>
    </source>
</evidence>
<protein>
    <submittedName>
        <fullName evidence="2">General stress protein</fullName>
    </submittedName>
</protein>
<dbReference type="OrthoDB" id="1432662at2"/>
<dbReference type="SUPFAM" id="SSF50475">
    <property type="entry name" value="FMN-binding split barrel"/>
    <property type="match status" value="1"/>
</dbReference>
<accession>A0A4V5MT76</accession>
<dbReference type="Proteomes" id="UP000306223">
    <property type="component" value="Unassembled WGS sequence"/>
</dbReference>
<dbReference type="PANTHER" id="PTHR34818:SF1">
    <property type="entry name" value="PROTEIN BLI-3"/>
    <property type="match status" value="1"/>
</dbReference>
<dbReference type="InterPro" id="IPR052917">
    <property type="entry name" value="Stress-Dev_Protein"/>
</dbReference>
<organism evidence="2 3">
    <name type="scientific">Paracoccus hibiscisoli</name>
    <dbReference type="NCBI Taxonomy" id="2023261"/>
    <lineage>
        <taxon>Bacteria</taxon>
        <taxon>Pseudomonadati</taxon>
        <taxon>Pseudomonadota</taxon>
        <taxon>Alphaproteobacteria</taxon>
        <taxon>Rhodobacterales</taxon>
        <taxon>Paracoccaceae</taxon>
        <taxon>Paracoccus</taxon>
    </lineage>
</organism>
<keyword evidence="3" id="KW-1185">Reference proteome</keyword>
<name>A0A4V5MT76_9RHOB</name>
<dbReference type="InterPro" id="IPR012349">
    <property type="entry name" value="Split_barrel_FMN-bd"/>
</dbReference>
<dbReference type="AlphaFoldDB" id="A0A4V5MT76"/>
<sequence>MTDHNHQFWSRLDDINSGMLGVTSDPRLVPMSHYADRKAGVLWFITAKGTDLANSVAQGAQPAIHVVSDGGQGLYARIHGQLSLSDNAAKLDELWNAVASSWFEDGRQDPDVQLLRLDLTEAEVWATGGKVSFLYQIAKSKITGDKPDMGDHYSLTF</sequence>